<evidence type="ECO:0000313" key="8">
    <source>
        <dbReference type="EMBL" id="MDZ5761803.1"/>
    </source>
</evidence>
<name>A0ABU5L6P9_9RICK</name>
<dbReference type="Gene3D" id="3.30.420.40">
    <property type="match status" value="2"/>
</dbReference>
<dbReference type="InterPro" id="IPR050696">
    <property type="entry name" value="FtsA/MreB"/>
</dbReference>
<dbReference type="PANTHER" id="PTHR32432:SF4">
    <property type="entry name" value="CELL DIVISION PROTEIN FTSA"/>
    <property type="match status" value="1"/>
</dbReference>
<evidence type="ECO:0000259" key="7">
    <source>
        <dbReference type="SMART" id="SM00842"/>
    </source>
</evidence>
<evidence type="ECO:0000313" key="9">
    <source>
        <dbReference type="Proteomes" id="UP001293791"/>
    </source>
</evidence>
<comment type="caution">
    <text evidence="8">The sequence shown here is derived from an EMBL/GenBank/DDBJ whole genome shotgun (WGS) entry which is preliminary data.</text>
</comment>
<keyword evidence="2 5" id="KW-0132">Cell division</keyword>
<comment type="subunit">
    <text evidence="5">Self-interacts. Interacts with FtsZ.</text>
</comment>
<dbReference type="GO" id="GO:0051301">
    <property type="term" value="P:cell division"/>
    <property type="evidence" value="ECO:0007669"/>
    <property type="project" value="UniProtKB-KW"/>
</dbReference>
<comment type="similarity">
    <text evidence="5 6">Belongs to the FtsA/MreB family.</text>
</comment>
<dbReference type="PIRSF" id="PIRSF003101">
    <property type="entry name" value="FtsA"/>
    <property type="match status" value="1"/>
</dbReference>
<dbReference type="Pfam" id="PF02491">
    <property type="entry name" value="SHS2_FTSA"/>
    <property type="match status" value="1"/>
</dbReference>
<feature type="domain" description="SHS2" evidence="7">
    <location>
        <begin position="11"/>
        <end position="197"/>
    </location>
</feature>
<dbReference type="EMBL" id="JARGYT010000005">
    <property type="protein sequence ID" value="MDZ5761803.1"/>
    <property type="molecule type" value="Genomic_DNA"/>
</dbReference>
<dbReference type="NCBIfam" id="TIGR01174">
    <property type="entry name" value="ftsA"/>
    <property type="match status" value="1"/>
</dbReference>
<evidence type="ECO:0000256" key="5">
    <source>
        <dbReference type="HAMAP-Rule" id="MF_02033"/>
    </source>
</evidence>
<dbReference type="SMART" id="SM00842">
    <property type="entry name" value="FtsA"/>
    <property type="match status" value="1"/>
</dbReference>
<evidence type="ECO:0000256" key="6">
    <source>
        <dbReference type="PIRNR" id="PIRNR003101"/>
    </source>
</evidence>
<keyword evidence="9" id="KW-1185">Reference proteome</keyword>
<proteinExistence type="inferred from homology"/>
<sequence length="404" mass="44521">MFNIQAKSNNAALLDIGSDKISCMVIKRSSMGQIEVLGFCEVESSGIRAGNIVDLAVAAKRISKVVEETEKISGTKIKKVYVNLASNNLISDICQGSIDVSGREITTRELEKLLISALDKYKDQKVNVVHSFKYDYILDGKRGIVTPLGMYGELLTCYIHALLVPSNILSNIQGCLARANLEIEDYVSSSYASALACLSADEMKLGTLLIEFGGGVTSFSVFSEGHMIFTDAIGIGGINVTNDIARALCMDFAASERVKRLHGNLLSNSKESIEVDSLDDDEQYIVKLSSLKEIIKARVDELLEFTMGKLEEREYMGISSRLVITGGASNLCSLKELLSYNYSLKVRSAQQKVLKSDKFPQIYEPSSTCIVGMAVHAYNTRREIMHLNIGRREGFWGKVKDILF</sequence>
<reference evidence="8 9" key="1">
    <citation type="submission" date="2023-02" db="EMBL/GenBank/DDBJ databases">
        <title>Host association and intracellularity evolved multiple times independently in the Rickettsiales.</title>
        <authorList>
            <person name="Castelli M."/>
            <person name="Nardi T."/>
            <person name="Gammuto L."/>
            <person name="Bellinzona G."/>
            <person name="Sabaneyeva E."/>
            <person name="Potekhin A."/>
            <person name="Serra V."/>
            <person name="Petroni G."/>
            <person name="Sassera D."/>
        </authorList>
    </citation>
    <scope>NUCLEOTIDE SEQUENCE [LARGE SCALE GENOMIC DNA]</scope>
    <source>
        <strain evidence="8 9">BOD18</strain>
    </source>
</reference>
<dbReference type="SUPFAM" id="SSF53067">
    <property type="entry name" value="Actin-like ATPase domain"/>
    <property type="match status" value="2"/>
</dbReference>
<keyword evidence="3 5" id="KW-0472">Membrane</keyword>
<evidence type="ECO:0000256" key="2">
    <source>
        <dbReference type="ARBA" id="ARBA00022618"/>
    </source>
</evidence>
<dbReference type="InterPro" id="IPR020823">
    <property type="entry name" value="Cell_div_FtsA"/>
</dbReference>
<evidence type="ECO:0000256" key="4">
    <source>
        <dbReference type="ARBA" id="ARBA00023306"/>
    </source>
</evidence>
<evidence type="ECO:0000256" key="3">
    <source>
        <dbReference type="ARBA" id="ARBA00023136"/>
    </source>
</evidence>
<protein>
    <recommendedName>
        <fullName evidence="5 6">Cell division protein FtsA</fullName>
    </recommendedName>
</protein>
<organism evidence="8 9">
    <name type="scientific">Candidatus Cyrtobacter comes</name>
    <dbReference type="NCBI Taxonomy" id="675776"/>
    <lineage>
        <taxon>Bacteria</taxon>
        <taxon>Pseudomonadati</taxon>
        <taxon>Pseudomonadota</taxon>
        <taxon>Alphaproteobacteria</taxon>
        <taxon>Rickettsiales</taxon>
        <taxon>Candidatus Midichloriaceae</taxon>
        <taxon>Candidatus Cyrtobacter</taxon>
    </lineage>
</organism>
<keyword evidence="1 5" id="KW-1003">Cell membrane</keyword>
<accession>A0ABU5L6P9</accession>
<dbReference type="PANTHER" id="PTHR32432">
    <property type="entry name" value="CELL DIVISION PROTEIN FTSA-RELATED"/>
    <property type="match status" value="1"/>
</dbReference>
<comment type="function">
    <text evidence="5 6">Cell division protein that is involved in the assembly of the Z ring. May serve as a membrane anchor for the Z ring.</text>
</comment>
<dbReference type="CDD" id="cd24048">
    <property type="entry name" value="ASKHA_NBD_FtsA"/>
    <property type="match status" value="1"/>
</dbReference>
<dbReference type="RefSeq" id="WP_322497314.1">
    <property type="nucleotide sequence ID" value="NZ_JARGYT010000005.1"/>
</dbReference>
<comment type="subcellular location">
    <subcellularLocation>
        <location evidence="5">Cell membrane</location>
        <topology evidence="5">Peripheral membrane protein</topology>
        <orientation evidence="5">Cytoplasmic side</orientation>
    </subcellularLocation>
    <text evidence="5">Localizes to the Z ring in an FtsZ-dependent manner. Targeted to the membrane through a conserved C-terminal amphipathic helix.</text>
</comment>
<dbReference type="Pfam" id="PF14450">
    <property type="entry name" value="FtsA"/>
    <property type="match status" value="2"/>
</dbReference>
<dbReference type="InterPro" id="IPR003494">
    <property type="entry name" value="SHS2_FtsA"/>
</dbReference>
<gene>
    <name evidence="5" type="primary">ftsA</name>
    <name evidence="8" type="ORF">Cyrtocomes_00161</name>
</gene>
<dbReference type="HAMAP" id="MF_02033">
    <property type="entry name" value="FtsA"/>
    <property type="match status" value="1"/>
</dbReference>
<keyword evidence="4 5" id="KW-0131">Cell cycle</keyword>
<evidence type="ECO:0000256" key="1">
    <source>
        <dbReference type="ARBA" id="ARBA00022475"/>
    </source>
</evidence>
<dbReference type="InterPro" id="IPR043129">
    <property type="entry name" value="ATPase_NBD"/>
</dbReference>
<dbReference type="Proteomes" id="UP001293791">
    <property type="component" value="Unassembled WGS sequence"/>
</dbReference>